<reference evidence="2" key="1">
    <citation type="submission" date="2020-02" db="EMBL/GenBank/DDBJ databases">
        <authorList>
            <person name="Meier V. D."/>
        </authorList>
    </citation>
    <scope>NUCLEOTIDE SEQUENCE</scope>
    <source>
        <strain evidence="2">AVDCRST_MAG36</strain>
    </source>
</reference>
<feature type="region of interest" description="Disordered" evidence="1">
    <location>
        <begin position="1"/>
        <end position="60"/>
    </location>
</feature>
<dbReference type="AlphaFoldDB" id="A0A6J4MGP4"/>
<feature type="non-terminal residue" evidence="2">
    <location>
        <position position="60"/>
    </location>
</feature>
<dbReference type="EMBL" id="CADCUH010000155">
    <property type="protein sequence ID" value="CAA9357033.1"/>
    <property type="molecule type" value="Genomic_DNA"/>
</dbReference>
<proteinExistence type="predicted"/>
<evidence type="ECO:0000256" key="1">
    <source>
        <dbReference type="SAM" id="MobiDB-lite"/>
    </source>
</evidence>
<gene>
    <name evidence="2" type="ORF">AVDCRST_MAG36-2365</name>
</gene>
<accession>A0A6J4MGP4</accession>
<name>A0A6J4MGP4_9ACTN</name>
<feature type="compositionally biased region" description="Low complexity" evidence="1">
    <location>
        <begin position="49"/>
        <end position="60"/>
    </location>
</feature>
<feature type="non-terminal residue" evidence="2">
    <location>
        <position position="1"/>
    </location>
</feature>
<evidence type="ECO:0000313" key="2">
    <source>
        <dbReference type="EMBL" id="CAA9357033.1"/>
    </source>
</evidence>
<protein>
    <submittedName>
        <fullName evidence="2">FIG002473: Protein YcaR in KDO2-Lipid A biosynthesis cluster</fullName>
    </submittedName>
</protein>
<organism evidence="2">
    <name type="scientific">uncultured Nocardioidaceae bacterium</name>
    <dbReference type="NCBI Taxonomy" id="253824"/>
    <lineage>
        <taxon>Bacteria</taxon>
        <taxon>Bacillati</taxon>
        <taxon>Actinomycetota</taxon>
        <taxon>Actinomycetes</taxon>
        <taxon>Propionibacteriales</taxon>
        <taxon>Nocardioidaceae</taxon>
        <taxon>environmental samples</taxon>
    </lineage>
</organism>
<sequence length="60" mass="6718">EHRPPAAGHHRLPRLPRRAVRGRRPGHRRGGAGLPGLRQRLPRPRRHPGAAGRRGPQARL</sequence>
<feature type="compositionally biased region" description="Basic residues" evidence="1">
    <location>
        <begin position="1"/>
        <end position="30"/>
    </location>
</feature>